<feature type="transmembrane region" description="Helical" evidence="2">
    <location>
        <begin position="147"/>
        <end position="163"/>
    </location>
</feature>
<keyword evidence="2" id="KW-0812">Transmembrane</keyword>
<proteinExistence type="predicted"/>
<name>A0A841JS82_9BACT</name>
<keyword evidence="2" id="KW-0472">Membrane</keyword>
<dbReference type="EMBL" id="JACHEK010000004">
    <property type="protein sequence ID" value="MBB6144252.1"/>
    <property type="molecule type" value="Genomic_DNA"/>
</dbReference>
<dbReference type="PANTHER" id="PTHR31061">
    <property type="entry name" value="LD22376P"/>
    <property type="match status" value="1"/>
</dbReference>
<evidence type="ECO:0000313" key="3">
    <source>
        <dbReference type="EMBL" id="MBB6144252.1"/>
    </source>
</evidence>
<sequence length="414" mass="46311">MPLTATQAPSMRGSTINEPGAAVSSPQKRNIAVDAYRGFVMLLMMGEVLRFSEIAQAYPNSSFWRILAYNQSHVEWTGMSLHDMIQPSFTFLVGVALPYSVRSRRRKGESIRHMVGHALWRSFLLVALGIFLRSTHSPSTDFTFEDTLTQIGLGYTFAFLLTLYSPRWQWAAFGSVLFAYWLAWALYPAPGLNFPYAAVGVPPEWHHHLLTGFAAHWNKNSNLGQAFDLWFLNLFPRPTPFLFNDGGYLTLSFIPTLGTMLLGLAAGRWLLASAPNIPFRKLLLSAAALIGCGLLLHLSGLCPIVKRIWTPAWTLFSGGMCFLFLAAFSWIIDAKKQSRLAFPLVVVGMNSMAAYLIAHLFEDFVQSSFRINLGAAALNILGSSLQPLLLGTLTLGVYWLILFWMFRNKVFLRI</sequence>
<feature type="transmembrane region" description="Helical" evidence="2">
    <location>
        <begin position="113"/>
        <end position="132"/>
    </location>
</feature>
<evidence type="ECO:0000313" key="4">
    <source>
        <dbReference type="Proteomes" id="UP000538666"/>
    </source>
</evidence>
<comment type="caution">
    <text evidence="3">The sequence shown here is derived from an EMBL/GenBank/DDBJ whole genome shotgun (WGS) entry which is preliminary data.</text>
</comment>
<protein>
    <submittedName>
        <fullName evidence="3">Putative acyltransferase</fullName>
    </submittedName>
</protein>
<reference evidence="3 4" key="1">
    <citation type="submission" date="2020-08" db="EMBL/GenBank/DDBJ databases">
        <title>Genomic Encyclopedia of Type Strains, Phase IV (KMG-IV): sequencing the most valuable type-strain genomes for metagenomic binning, comparative biology and taxonomic classification.</title>
        <authorList>
            <person name="Goeker M."/>
        </authorList>
    </citation>
    <scope>NUCLEOTIDE SEQUENCE [LARGE SCALE GENOMIC DNA]</scope>
    <source>
        <strain evidence="3 4">DSM 103733</strain>
    </source>
</reference>
<evidence type="ECO:0000256" key="2">
    <source>
        <dbReference type="SAM" id="Phobius"/>
    </source>
</evidence>
<dbReference type="PANTHER" id="PTHR31061:SF24">
    <property type="entry name" value="LD22376P"/>
    <property type="match status" value="1"/>
</dbReference>
<accession>A0A841JS82</accession>
<feature type="transmembrane region" description="Helical" evidence="2">
    <location>
        <begin position="312"/>
        <end position="333"/>
    </location>
</feature>
<keyword evidence="3" id="KW-0808">Transferase</keyword>
<keyword evidence="3" id="KW-0012">Acyltransferase</keyword>
<feature type="transmembrane region" description="Helical" evidence="2">
    <location>
        <begin position="248"/>
        <end position="271"/>
    </location>
</feature>
<feature type="transmembrane region" description="Helical" evidence="2">
    <location>
        <begin position="340"/>
        <end position="361"/>
    </location>
</feature>
<organism evidence="3 4">
    <name type="scientific">Silvibacterium bohemicum</name>
    <dbReference type="NCBI Taxonomy" id="1577686"/>
    <lineage>
        <taxon>Bacteria</taxon>
        <taxon>Pseudomonadati</taxon>
        <taxon>Acidobacteriota</taxon>
        <taxon>Terriglobia</taxon>
        <taxon>Terriglobales</taxon>
        <taxon>Acidobacteriaceae</taxon>
        <taxon>Silvibacterium</taxon>
    </lineage>
</organism>
<feature type="transmembrane region" description="Helical" evidence="2">
    <location>
        <begin position="283"/>
        <end position="306"/>
    </location>
</feature>
<gene>
    <name evidence="3" type="ORF">HNQ77_002204</name>
</gene>
<feature type="region of interest" description="Disordered" evidence="1">
    <location>
        <begin position="1"/>
        <end position="22"/>
    </location>
</feature>
<evidence type="ECO:0000256" key="1">
    <source>
        <dbReference type="SAM" id="MobiDB-lite"/>
    </source>
</evidence>
<keyword evidence="2" id="KW-1133">Transmembrane helix</keyword>
<dbReference type="RefSeq" id="WP_231581220.1">
    <property type="nucleotide sequence ID" value="NZ_JACHEK010000004.1"/>
</dbReference>
<feature type="compositionally biased region" description="Polar residues" evidence="1">
    <location>
        <begin position="1"/>
        <end position="17"/>
    </location>
</feature>
<dbReference type="GO" id="GO:0016746">
    <property type="term" value="F:acyltransferase activity"/>
    <property type="evidence" value="ECO:0007669"/>
    <property type="project" value="UniProtKB-KW"/>
</dbReference>
<dbReference type="AlphaFoldDB" id="A0A841JS82"/>
<feature type="transmembrane region" description="Helical" evidence="2">
    <location>
        <begin position="84"/>
        <end position="101"/>
    </location>
</feature>
<dbReference type="Proteomes" id="UP000538666">
    <property type="component" value="Unassembled WGS sequence"/>
</dbReference>
<feature type="transmembrane region" description="Helical" evidence="2">
    <location>
        <begin position="388"/>
        <end position="406"/>
    </location>
</feature>
<keyword evidence="4" id="KW-1185">Reference proteome</keyword>